<reference evidence="9" key="1">
    <citation type="submission" date="2025-08" db="UniProtKB">
        <authorList>
            <consortium name="Ensembl"/>
        </authorList>
    </citation>
    <scope>IDENTIFICATION</scope>
</reference>
<keyword evidence="3" id="KW-0547">Nucleotide-binding</keyword>
<dbReference type="GO" id="GO:0035556">
    <property type="term" value="P:intracellular signal transduction"/>
    <property type="evidence" value="ECO:0007669"/>
    <property type="project" value="InterPro"/>
</dbReference>
<keyword evidence="5" id="KW-0472">Membrane</keyword>
<dbReference type="InterPro" id="IPR050401">
    <property type="entry name" value="Cyclic_nucleotide_synthase"/>
</dbReference>
<dbReference type="PANTHER" id="PTHR11920">
    <property type="entry name" value="GUANYLYL CYCLASE"/>
    <property type="match status" value="1"/>
</dbReference>
<evidence type="ECO:0000313" key="9">
    <source>
        <dbReference type="Ensembl" id="ENSSGRP00000060532.1"/>
    </source>
</evidence>
<dbReference type="AlphaFoldDB" id="A0A672PAZ9"/>
<comment type="similarity">
    <text evidence="7">Belongs to the adenylyl cyclase class-4/guanylyl cyclase family.</text>
</comment>
<evidence type="ECO:0000259" key="8">
    <source>
        <dbReference type="PROSITE" id="PS50125"/>
    </source>
</evidence>
<dbReference type="Ensembl" id="ENSSGRT00000064585.1">
    <property type="protein sequence ID" value="ENSSGRP00000060532.1"/>
    <property type="gene ID" value="ENSSGRG00000031443.1"/>
</dbReference>
<dbReference type="InParanoid" id="A0A672PAZ9"/>
<evidence type="ECO:0000256" key="6">
    <source>
        <dbReference type="ARBA" id="ARBA00023239"/>
    </source>
</evidence>
<dbReference type="SMART" id="SM00044">
    <property type="entry name" value="CYCc"/>
    <property type="match status" value="1"/>
</dbReference>
<accession>A0A672PAZ9</accession>
<reference evidence="9" key="2">
    <citation type="submission" date="2025-09" db="UniProtKB">
        <authorList>
            <consortium name="Ensembl"/>
        </authorList>
    </citation>
    <scope>IDENTIFICATION</scope>
</reference>
<dbReference type="GO" id="GO:0005886">
    <property type="term" value="C:plasma membrane"/>
    <property type="evidence" value="ECO:0007669"/>
    <property type="project" value="TreeGrafter"/>
</dbReference>
<dbReference type="PROSITE" id="PS00452">
    <property type="entry name" value="GUANYLATE_CYCLASE_1"/>
    <property type="match status" value="1"/>
</dbReference>
<evidence type="ECO:0000256" key="3">
    <source>
        <dbReference type="ARBA" id="ARBA00022741"/>
    </source>
</evidence>
<dbReference type="GO" id="GO:0000166">
    <property type="term" value="F:nucleotide binding"/>
    <property type="evidence" value="ECO:0007669"/>
    <property type="project" value="UniProtKB-KW"/>
</dbReference>
<name>A0A672PAZ9_SINGR</name>
<dbReference type="PANTHER" id="PTHR11920:SF335">
    <property type="entry name" value="GUANYLATE CYCLASE"/>
    <property type="match status" value="1"/>
</dbReference>
<evidence type="ECO:0000256" key="5">
    <source>
        <dbReference type="ARBA" id="ARBA00023136"/>
    </source>
</evidence>
<protein>
    <recommendedName>
        <fullName evidence="8">Guanylate cyclase domain-containing protein</fullName>
    </recommendedName>
</protein>
<dbReference type="GO" id="GO:0007168">
    <property type="term" value="P:receptor guanylyl cyclase signaling pathway"/>
    <property type="evidence" value="ECO:0007669"/>
    <property type="project" value="TreeGrafter"/>
</dbReference>
<evidence type="ECO:0000256" key="7">
    <source>
        <dbReference type="RuleBase" id="RU000405"/>
    </source>
</evidence>
<keyword evidence="10" id="KW-1185">Reference proteome</keyword>
<evidence type="ECO:0000256" key="4">
    <source>
        <dbReference type="ARBA" id="ARBA00022989"/>
    </source>
</evidence>
<dbReference type="Gene3D" id="3.30.70.1230">
    <property type="entry name" value="Nucleotide cyclase"/>
    <property type="match status" value="1"/>
</dbReference>
<evidence type="ECO:0000313" key="10">
    <source>
        <dbReference type="Proteomes" id="UP000472262"/>
    </source>
</evidence>
<dbReference type="CDD" id="cd07302">
    <property type="entry name" value="CHD"/>
    <property type="match status" value="1"/>
</dbReference>
<dbReference type="Pfam" id="PF00211">
    <property type="entry name" value="Guanylate_cyc"/>
    <property type="match status" value="1"/>
</dbReference>
<evidence type="ECO:0000256" key="1">
    <source>
        <dbReference type="ARBA" id="ARBA00004370"/>
    </source>
</evidence>
<dbReference type="Proteomes" id="UP000472262">
    <property type="component" value="Unassembled WGS sequence"/>
</dbReference>
<dbReference type="GO" id="GO:0001653">
    <property type="term" value="F:peptide receptor activity"/>
    <property type="evidence" value="ECO:0007669"/>
    <property type="project" value="TreeGrafter"/>
</dbReference>
<dbReference type="PROSITE" id="PS50125">
    <property type="entry name" value="GUANYLATE_CYCLASE_2"/>
    <property type="match status" value="1"/>
</dbReference>
<keyword evidence="4" id="KW-1133">Transmembrane helix</keyword>
<organism evidence="9 10">
    <name type="scientific">Sinocyclocheilus grahami</name>
    <name type="common">Dianchi golden-line fish</name>
    <name type="synonym">Barbus grahami</name>
    <dbReference type="NCBI Taxonomy" id="75366"/>
    <lineage>
        <taxon>Eukaryota</taxon>
        <taxon>Metazoa</taxon>
        <taxon>Chordata</taxon>
        <taxon>Craniata</taxon>
        <taxon>Vertebrata</taxon>
        <taxon>Euteleostomi</taxon>
        <taxon>Actinopterygii</taxon>
        <taxon>Neopterygii</taxon>
        <taxon>Teleostei</taxon>
        <taxon>Ostariophysi</taxon>
        <taxon>Cypriniformes</taxon>
        <taxon>Cyprinidae</taxon>
        <taxon>Cyprininae</taxon>
        <taxon>Sinocyclocheilus</taxon>
    </lineage>
</organism>
<dbReference type="SUPFAM" id="SSF55073">
    <property type="entry name" value="Nucleotide cyclase"/>
    <property type="match status" value="1"/>
</dbReference>
<keyword evidence="2" id="KW-0812">Transmembrane</keyword>
<feature type="domain" description="Guanylate cyclase" evidence="8">
    <location>
        <begin position="29"/>
        <end position="114"/>
    </location>
</feature>
<keyword evidence="6 7" id="KW-0456">Lyase</keyword>
<proteinExistence type="inferred from homology"/>
<dbReference type="InterPro" id="IPR018297">
    <property type="entry name" value="A/G_cyclase_CS"/>
</dbReference>
<dbReference type="GO" id="GO:0004016">
    <property type="term" value="F:adenylate cyclase activity"/>
    <property type="evidence" value="ECO:0007669"/>
    <property type="project" value="TreeGrafter"/>
</dbReference>
<dbReference type="InterPro" id="IPR001054">
    <property type="entry name" value="A/G_cyclase"/>
</dbReference>
<comment type="subcellular location">
    <subcellularLocation>
        <location evidence="1">Membrane</location>
    </subcellularLocation>
</comment>
<dbReference type="InterPro" id="IPR029787">
    <property type="entry name" value="Nucleotide_cyclase"/>
</dbReference>
<evidence type="ECO:0000256" key="2">
    <source>
        <dbReference type="ARBA" id="ARBA00022692"/>
    </source>
</evidence>
<sequence>MFCPKYQTDVNREETPANFQILLKDYEDKVETIGDAYMVVGGVPIPMSSHIERVANFALGMIIAAKEVTNPVTGGPIQIRVGLHSGPVLAGVVGEKMPRYCLFGDTVNTASRMESHGLPDKIHLSPSVYQWQHCPGPMFHSRK</sequence>
<dbReference type="GO" id="GO:0004383">
    <property type="term" value="F:guanylate cyclase activity"/>
    <property type="evidence" value="ECO:0007669"/>
    <property type="project" value="TreeGrafter"/>
</dbReference>